<evidence type="ECO:0000256" key="1">
    <source>
        <dbReference type="SAM" id="Phobius"/>
    </source>
</evidence>
<feature type="transmembrane region" description="Helical" evidence="1">
    <location>
        <begin position="6"/>
        <end position="28"/>
    </location>
</feature>
<keyword evidence="1" id="KW-1133">Transmembrane helix</keyword>
<proteinExistence type="predicted"/>
<organism evidence="2 3">
    <name type="scientific">Actinomadura livida</name>
    <dbReference type="NCBI Taxonomy" id="79909"/>
    <lineage>
        <taxon>Bacteria</taxon>
        <taxon>Bacillati</taxon>
        <taxon>Actinomycetota</taxon>
        <taxon>Actinomycetes</taxon>
        <taxon>Streptosporangiales</taxon>
        <taxon>Thermomonosporaceae</taxon>
        <taxon>Actinomadura</taxon>
    </lineage>
</organism>
<dbReference type="AlphaFoldDB" id="A0A7W7MW62"/>
<gene>
    <name evidence="2" type="ORF">F4557_001721</name>
</gene>
<evidence type="ECO:0000313" key="3">
    <source>
        <dbReference type="Proteomes" id="UP000549343"/>
    </source>
</evidence>
<evidence type="ECO:0000313" key="2">
    <source>
        <dbReference type="EMBL" id="MBB4773303.1"/>
    </source>
</evidence>
<keyword evidence="1" id="KW-0812">Transmembrane</keyword>
<keyword evidence="1" id="KW-0472">Membrane</keyword>
<sequence length="32" mass="3475">MQEALAFLIAAAFIVAWVGSLVGLVRMWPTRG</sequence>
<reference evidence="2 3" key="1">
    <citation type="submission" date="2020-08" db="EMBL/GenBank/DDBJ databases">
        <title>Sequencing the genomes of 1000 actinobacteria strains.</title>
        <authorList>
            <person name="Klenk H.-P."/>
        </authorList>
    </citation>
    <scope>NUCLEOTIDE SEQUENCE [LARGE SCALE GENOMIC DNA]</scope>
    <source>
        <strain evidence="2 3">DSM 44772</strain>
    </source>
</reference>
<dbReference type="Proteomes" id="UP000549343">
    <property type="component" value="Unassembled WGS sequence"/>
</dbReference>
<name>A0A7W7MW62_9ACTN</name>
<dbReference type="EMBL" id="JACHMV010000001">
    <property type="protein sequence ID" value="MBB4773303.1"/>
    <property type="molecule type" value="Genomic_DNA"/>
</dbReference>
<accession>A0A7W7MW62</accession>
<protein>
    <submittedName>
        <fullName evidence="2">Uncharacterized protein</fullName>
    </submittedName>
</protein>
<comment type="caution">
    <text evidence="2">The sequence shown here is derived from an EMBL/GenBank/DDBJ whole genome shotgun (WGS) entry which is preliminary data.</text>
</comment>